<dbReference type="Proteomes" id="UP001177260">
    <property type="component" value="Unassembled WGS sequence"/>
</dbReference>
<evidence type="ECO:0000313" key="2">
    <source>
        <dbReference type="Proteomes" id="UP001177260"/>
    </source>
</evidence>
<reference evidence="1 2" key="1">
    <citation type="journal article" date="2023" name="ACS Omega">
        <title>Identification of the Neoaspergillic Acid Biosynthesis Gene Cluster by Establishing an In Vitro CRISPR-Ribonucleoprotein Genetic System in Aspergillus melleus.</title>
        <authorList>
            <person name="Yuan B."/>
            <person name="Grau M.F."/>
            <person name="Murata R.M."/>
            <person name="Torok T."/>
            <person name="Venkateswaran K."/>
            <person name="Stajich J.E."/>
            <person name="Wang C.C.C."/>
        </authorList>
    </citation>
    <scope>NUCLEOTIDE SEQUENCE [LARGE SCALE GENOMIC DNA]</scope>
    <source>
        <strain evidence="1 2">IMV 1140</strain>
    </source>
</reference>
<sequence length="501" mass="54437">MELGQSSPTAIPSTAVACLNCREKHLKCDGNVSGCGRCRTLNLSCYFVPSRRGRRCRPGPIPSDSSLPVEPLGAGETDLGVDSKHLVGIYYLHFHQAHPFLPPHDVFIQSAPPVYLVSLVEYIGLHYLVNLVPDCTASLRANVEEADLDMVKVQALLLLSIILHARLHPIEAKICMAQAIQCSLELGLHCREFSDALETHDPVHAESARRTWWEIFILDTLLAAVQVEGSLQFTLEVPDVPLPCEPENYTGAFSGGGLTTISDLDRQALLHDDADLSSSAYRVEAAVILHKCLLVGTTNAPQESTDVLDATITSWLLRVQSRCYHRPLLRHTGELDQMTFQAMMIMHCAAIYLHFPRSSLLAFLPITGRIFCASPPDFSSLALNPQVHTAKVVAAATGLSKLASLSPSVAGHTPFFVCTLVLSSVIQLAVLSIEVAQTTSAVRPYLGLNIGTLKTMGNLWAIAAVSIERIRSVTQEVEDVLAGGCFANLIEDETALLDCMT</sequence>
<name>A0ACC3ASL7_9EURO</name>
<dbReference type="EMBL" id="JAOPJF010000075">
    <property type="protein sequence ID" value="KAK1140780.1"/>
    <property type="molecule type" value="Genomic_DNA"/>
</dbReference>
<proteinExistence type="predicted"/>
<keyword evidence="2" id="KW-1185">Reference proteome</keyword>
<comment type="caution">
    <text evidence="1">The sequence shown here is derived from an EMBL/GenBank/DDBJ whole genome shotgun (WGS) entry which is preliminary data.</text>
</comment>
<organism evidence="1 2">
    <name type="scientific">Aspergillus melleus</name>
    <dbReference type="NCBI Taxonomy" id="138277"/>
    <lineage>
        <taxon>Eukaryota</taxon>
        <taxon>Fungi</taxon>
        <taxon>Dikarya</taxon>
        <taxon>Ascomycota</taxon>
        <taxon>Pezizomycotina</taxon>
        <taxon>Eurotiomycetes</taxon>
        <taxon>Eurotiomycetidae</taxon>
        <taxon>Eurotiales</taxon>
        <taxon>Aspergillaceae</taxon>
        <taxon>Aspergillus</taxon>
        <taxon>Aspergillus subgen. Circumdati</taxon>
    </lineage>
</organism>
<protein>
    <submittedName>
        <fullName evidence="1">Uncharacterized protein</fullName>
    </submittedName>
</protein>
<gene>
    <name evidence="1" type="ORF">N8T08_009886</name>
</gene>
<evidence type="ECO:0000313" key="1">
    <source>
        <dbReference type="EMBL" id="KAK1140780.1"/>
    </source>
</evidence>
<accession>A0ACC3ASL7</accession>